<dbReference type="eggNOG" id="COG3203">
    <property type="taxonomic scope" value="Bacteria"/>
</dbReference>
<dbReference type="GO" id="GO:0016020">
    <property type="term" value="C:membrane"/>
    <property type="evidence" value="ECO:0007669"/>
    <property type="project" value="InterPro"/>
</dbReference>
<feature type="chain" id="PRO_5001614254" description="Porin domain-containing protein" evidence="1">
    <location>
        <begin position="21"/>
        <end position="393"/>
    </location>
</feature>
<dbReference type="PATRIC" id="fig|1280946.3.peg.1916"/>
<dbReference type="Gene3D" id="2.40.160.10">
    <property type="entry name" value="Porin"/>
    <property type="match status" value="1"/>
</dbReference>
<protein>
    <recommendedName>
        <fullName evidence="2">Porin domain-containing protein</fullName>
    </recommendedName>
</protein>
<dbReference type="InterPro" id="IPR033900">
    <property type="entry name" value="Gram_neg_porin_domain"/>
</dbReference>
<organism evidence="3 4">
    <name type="scientific">Hyphomonas beringensis</name>
    <dbReference type="NCBI Taxonomy" id="1280946"/>
    <lineage>
        <taxon>Bacteria</taxon>
        <taxon>Pseudomonadati</taxon>
        <taxon>Pseudomonadota</taxon>
        <taxon>Alphaproteobacteria</taxon>
        <taxon>Hyphomonadales</taxon>
        <taxon>Hyphomonadaceae</taxon>
        <taxon>Hyphomonas</taxon>
    </lineage>
</organism>
<proteinExistence type="predicted"/>
<dbReference type="Pfam" id="PF13609">
    <property type="entry name" value="Porin_4"/>
    <property type="match status" value="1"/>
</dbReference>
<dbReference type="RefSeq" id="WP_034796151.1">
    <property type="nucleotide sequence ID" value="NZ_AWFF01000038.1"/>
</dbReference>
<accession>A0A062U7U9</accession>
<dbReference type="Proteomes" id="UP000027037">
    <property type="component" value="Unassembled WGS sequence"/>
</dbReference>
<evidence type="ECO:0000259" key="2">
    <source>
        <dbReference type="Pfam" id="PF13609"/>
    </source>
</evidence>
<dbReference type="OrthoDB" id="6758483at2"/>
<feature type="domain" description="Porin" evidence="2">
    <location>
        <begin position="63"/>
        <end position="363"/>
    </location>
</feature>
<keyword evidence="4" id="KW-1185">Reference proteome</keyword>
<evidence type="ECO:0000256" key="1">
    <source>
        <dbReference type="SAM" id="SignalP"/>
    </source>
</evidence>
<comment type="caution">
    <text evidence="3">The sequence shown here is derived from an EMBL/GenBank/DDBJ whole genome shotgun (WGS) entry which is preliminary data.</text>
</comment>
<feature type="signal peptide" evidence="1">
    <location>
        <begin position="1"/>
        <end position="20"/>
    </location>
</feature>
<dbReference type="SUPFAM" id="SSF56935">
    <property type="entry name" value="Porins"/>
    <property type="match status" value="1"/>
</dbReference>
<sequence>MRYALICLALSPVLAPIASAQWEDDWEVWETKTEMGTTLLASTHADEPVLYRFWLEASRNRILDNGVEIGAAGRLEVQRDHPARAGFSGVPVGTEGGGFGLQGAFTGLATGIPAEDEDARIQLEQAYLYANGGYGELRLGRDAGVALRFREGSPSIFETVAIGAQTLDPSGMDIITTRHDLTGPSAKLTYTTPRLIGIRAGISFTPRVDVRGLDRDADRNLPGAAPVTLKNAAEGAVNFSHLLRESGVRVRASAAASTAEVDVPAYAASNYDRVSTWSLGGSLEYETFTLGASYLSSDNGIAAAGDYEAWTLGLTKKVGNYLLGAEYGEGDDDLTSMEGKVWSVGVAREFGEHVKGSLGYRETELDFISIPSLARPEGNNSLDGIVIEITLSN</sequence>
<evidence type="ECO:0000313" key="4">
    <source>
        <dbReference type="Proteomes" id="UP000027037"/>
    </source>
</evidence>
<keyword evidence="1" id="KW-0732">Signal</keyword>
<dbReference type="STRING" id="1280946.HY29_14525"/>
<dbReference type="GO" id="GO:0015288">
    <property type="term" value="F:porin activity"/>
    <property type="evidence" value="ECO:0007669"/>
    <property type="project" value="InterPro"/>
</dbReference>
<reference evidence="3 4" key="1">
    <citation type="journal article" date="2014" name="Antonie Van Leeuwenhoek">
        <title>Hyphomonas beringensis sp. nov. and Hyphomonas chukchiensis sp. nov., isolated from surface seawater of the Bering Sea and Chukchi Sea.</title>
        <authorList>
            <person name="Li C."/>
            <person name="Lai Q."/>
            <person name="Li G."/>
            <person name="Dong C."/>
            <person name="Wang J."/>
            <person name="Liao Y."/>
            <person name="Shao Z."/>
        </authorList>
    </citation>
    <scope>NUCLEOTIDE SEQUENCE [LARGE SCALE GENOMIC DNA]</scope>
    <source>
        <strain evidence="3 4">25B14_1</strain>
    </source>
</reference>
<dbReference type="AlphaFoldDB" id="A0A062U7U9"/>
<dbReference type="InterPro" id="IPR023614">
    <property type="entry name" value="Porin_dom_sf"/>
</dbReference>
<evidence type="ECO:0000313" key="3">
    <source>
        <dbReference type="EMBL" id="KCZ54362.1"/>
    </source>
</evidence>
<gene>
    <name evidence="3" type="ORF">HY29_14525</name>
</gene>
<name>A0A062U7U9_9PROT</name>
<dbReference type="EMBL" id="AWFF01000038">
    <property type="protein sequence ID" value="KCZ54362.1"/>
    <property type="molecule type" value="Genomic_DNA"/>
</dbReference>